<dbReference type="RefSeq" id="WP_231488063.1">
    <property type="nucleotide sequence ID" value="NZ_BAAAZO010000014.1"/>
</dbReference>
<feature type="domain" description="EthD" evidence="1">
    <location>
        <begin position="12"/>
        <end position="97"/>
    </location>
</feature>
<reference evidence="3" key="1">
    <citation type="journal article" date="2019" name="Int. J. Syst. Evol. Microbiol.">
        <title>The Global Catalogue of Microorganisms (GCM) 10K type strain sequencing project: providing services to taxonomists for standard genome sequencing and annotation.</title>
        <authorList>
            <consortium name="The Broad Institute Genomics Platform"/>
            <consortium name="The Broad Institute Genome Sequencing Center for Infectious Disease"/>
            <person name="Wu L."/>
            <person name="Ma J."/>
        </authorList>
    </citation>
    <scope>NUCLEOTIDE SEQUENCE [LARGE SCALE GENOMIC DNA]</scope>
    <source>
        <strain evidence="3">JCM 16902</strain>
    </source>
</reference>
<name>A0ABP7AVA2_9ACTN</name>
<dbReference type="InterPro" id="IPR011008">
    <property type="entry name" value="Dimeric_a/b-barrel"/>
</dbReference>
<proteinExistence type="predicted"/>
<dbReference type="Proteomes" id="UP001501074">
    <property type="component" value="Unassembled WGS sequence"/>
</dbReference>
<accession>A0ABP7AVA2</accession>
<dbReference type="Gene3D" id="3.30.70.100">
    <property type="match status" value="1"/>
</dbReference>
<organism evidence="2 3">
    <name type="scientific">Kineosporia mesophila</name>
    <dbReference type="NCBI Taxonomy" id="566012"/>
    <lineage>
        <taxon>Bacteria</taxon>
        <taxon>Bacillati</taxon>
        <taxon>Actinomycetota</taxon>
        <taxon>Actinomycetes</taxon>
        <taxon>Kineosporiales</taxon>
        <taxon>Kineosporiaceae</taxon>
        <taxon>Kineosporia</taxon>
    </lineage>
</organism>
<sequence>MIKLAFMVRRIEGMSPEEFVRHHREQHAPLFASIPEAKQYVRRYTISHPIEAPNYPAPTYDGLTEIWFDNWADHDAFFASDNYKTLVQPDEPTFVSFETSFSLVTEERTVI</sequence>
<gene>
    <name evidence="2" type="ORF">GCM10022223_71010</name>
</gene>
<dbReference type="NCBIfam" id="TIGR02118">
    <property type="entry name" value="EthD family reductase"/>
    <property type="match status" value="1"/>
</dbReference>
<dbReference type="Pfam" id="PF07110">
    <property type="entry name" value="EthD"/>
    <property type="match status" value="1"/>
</dbReference>
<evidence type="ECO:0000259" key="1">
    <source>
        <dbReference type="Pfam" id="PF07110"/>
    </source>
</evidence>
<evidence type="ECO:0000313" key="2">
    <source>
        <dbReference type="EMBL" id="GAA3641512.1"/>
    </source>
</evidence>
<dbReference type="SUPFAM" id="SSF54909">
    <property type="entry name" value="Dimeric alpha+beta barrel"/>
    <property type="match status" value="1"/>
</dbReference>
<comment type="caution">
    <text evidence="2">The sequence shown here is derived from an EMBL/GenBank/DDBJ whole genome shotgun (WGS) entry which is preliminary data.</text>
</comment>
<dbReference type="EMBL" id="BAAAZO010000014">
    <property type="protein sequence ID" value="GAA3641512.1"/>
    <property type="molecule type" value="Genomic_DNA"/>
</dbReference>
<evidence type="ECO:0000313" key="3">
    <source>
        <dbReference type="Proteomes" id="UP001501074"/>
    </source>
</evidence>
<dbReference type="InterPro" id="IPR009799">
    <property type="entry name" value="EthD_dom"/>
</dbReference>
<protein>
    <recommendedName>
        <fullName evidence="1">EthD domain-containing protein</fullName>
    </recommendedName>
</protein>
<keyword evidence="3" id="KW-1185">Reference proteome</keyword>